<dbReference type="NCBIfam" id="TIGR02227">
    <property type="entry name" value="sigpep_I_bact"/>
    <property type="match status" value="1"/>
</dbReference>
<dbReference type="InterPro" id="IPR019533">
    <property type="entry name" value="Peptidase_S26"/>
</dbReference>
<gene>
    <name evidence="11" type="ORF">Din_019041</name>
</gene>
<protein>
    <recommendedName>
        <fullName evidence="10">Peptidase S26 domain-containing protein</fullName>
    </recommendedName>
</protein>
<evidence type="ECO:0000256" key="8">
    <source>
        <dbReference type="ARBA" id="ARBA00064368"/>
    </source>
</evidence>
<comment type="subunit">
    <text evidence="8">Heterodimer of 2 subunits, IMP1A/B and IMP12.</text>
</comment>
<evidence type="ECO:0000256" key="1">
    <source>
        <dbReference type="ARBA" id="ARBA00004273"/>
    </source>
</evidence>
<keyword evidence="4" id="KW-0496">Mitochondrion</keyword>
<evidence type="ECO:0000256" key="6">
    <source>
        <dbReference type="ARBA" id="ARBA00038445"/>
    </source>
</evidence>
<accession>A0A5B6ZYK7</accession>
<evidence type="ECO:0000259" key="10">
    <source>
        <dbReference type="Pfam" id="PF10502"/>
    </source>
</evidence>
<dbReference type="AlphaFoldDB" id="A0A5B6ZYK7"/>
<dbReference type="InterPro" id="IPR000223">
    <property type="entry name" value="Pept_S26A_signal_pept_1"/>
</dbReference>
<keyword evidence="3" id="KW-0378">Hydrolase</keyword>
<feature type="active site" evidence="9">
    <location>
        <position position="91"/>
    </location>
</feature>
<proteinExistence type="inferred from homology"/>
<sequence length="175" mass="19513">MGLGSLKQWTTIAKEAVDQTFLVAKFFCALHVTITYLCTPALVHGPSMLPTFNLTGDLILAERISTRFGKVGPGDVVLLRSPENPRKIITKRVMGMEGDRITYIVDPKHTDRTETVIVPKGHVWIEGDNIYASNDSRKFGPVPYGLLQGKVFWRIWPPEAFGSVGQREEKSDSIL</sequence>
<evidence type="ECO:0000256" key="7">
    <source>
        <dbReference type="ARBA" id="ARBA00054895"/>
    </source>
</evidence>
<reference evidence="11" key="1">
    <citation type="submission" date="2019-08" db="EMBL/GenBank/DDBJ databases">
        <title>Reference gene set and small RNA set construction with multiple tissues from Davidia involucrata Baill.</title>
        <authorList>
            <person name="Yang H."/>
            <person name="Zhou C."/>
            <person name="Li G."/>
            <person name="Wang J."/>
            <person name="Gao P."/>
            <person name="Wang M."/>
            <person name="Wang R."/>
            <person name="Zhao Y."/>
        </authorList>
    </citation>
    <scope>NUCLEOTIDE SEQUENCE</scope>
    <source>
        <tissue evidence="11">Mixed with DoveR01_LX</tissue>
    </source>
</reference>
<evidence type="ECO:0000256" key="5">
    <source>
        <dbReference type="ARBA" id="ARBA00023136"/>
    </source>
</evidence>
<evidence type="ECO:0000256" key="2">
    <source>
        <dbReference type="ARBA" id="ARBA00022792"/>
    </source>
</evidence>
<dbReference type="Pfam" id="PF10502">
    <property type="entry name" value="Peptidase_S26"/>
    <property type="match status" value="2"/>
</dbReference>
<dbReference type="PANTHER" id="PTHR12383">
    <property type="entry name" value="PROTEASE FAMILY S26 MITOCHONDRIAL INNER MEMBRANE PROTEASE-RELATED"/>
    <property type="match status" value="1"/>
</dbReference>
<evidence type="ECO:0000256" key="4">
    <source>
        <dbReference type="ARBA" id="ARBA00023128"/>
    </source>
</evidence>
<dbReference type="GO" id="GO:0042720">
    <property type="term" value="C:mitochondrial inner membrane peptidase complex"/>
    <property type="evidence" value="ECO:0007669"/>
    <property type="project" value="TreeGrafter"/>
</dbReference>
<feature type="domain" description="Peptidase S26" evidence="10">
    <location>
        <begin position="26"/>
        <end position="103"/>
    </location>
</feature>
<dbReference type="Gene3D" id="2.10.109.10">
    <property type="entry name" value="Umud Fragment, subunit A"/>
    <property type="match status" value="1"/>
</dbReference>
<evidence type="ECO:0000256" key="3">
    <source>
        <dbReference type="ARBA" id="ARBA00022801"/>
    </source>
</evidence>
<dbReference type="GO" id="GO:0006627">
    <property type="term" value="P:protein processing involved in protein targeting to mitochondrion"/>
    <property type="evidence" value="ECO:0007669"/>
    <property type="project" value="TreeGrafter"/>
</dbReference>
<name>A0A5B6ZYK7_DAVIN</name>
<keyword evidence="2" id="KW-0999">Mitochondrion inner membrane</keyword>
<comment type="function">
    <text evidence="7">Catalyzes the removal of transit peptides required for the targeting of proteins from the mitochondrial matrix, across the inner membrane, into the inter-membrane space.</text>
</comment>
<evidence type="ECO:0000256" key="9">
    <source>
        <dbReference type="PIRSR" id="PIRSR600223-1"/>
    </source>
</evidence>
<dbReference type="PANTHER" id="PTHR12383:SF16">
    <property type="entry name" value="MITOCHONDRIAL INNER MEMBRANE PROTEASE SUBUNIT 1"/>
    <property type="match status" value="1"/>
</dbReference>
<dbReference type="InterPro" id="IPR036286">
    <property type="entry name" value="LexA/Signal_pep-like_sf"/>
</dbReference>
<dbReference type="GO" id="GO:0006465">
    <property type="term" value="P:signal peptide processing"/>
    <property type="evidence" value="ECO:0007669"/>
    <property type="project" value="InterPro"/>
</dbReference>
<dbReference type="InterPro" id="IPR052064">
    <property type="entry name" value="Mito_IMP1_subunit"/>
</dbReference>
<keyword evidence="5" id="KW-0472">Membrane</keyword>
<dbReference type="PRINTS" id="PR00727">
    <property type="entry name" value="LEADERPTASE"/>
</dbReference>
<evidence type="ECO:0000313" key="11">
    <source>
        <dbReference type="EMBL" id="MPA49600.1"/>
    </source>
</evidence>
<feature type="domain" description="Peptidase S26" evidence="10">
    <location>
        <begin position="114"/>
        <end position="156"/>
    </location>
</feature>
<comment type="similarity">
    <text evidence="6">Belongs to the peptidase S26 family. IMP1 subfamily.</text>
</comment>
<dbReference type="EMBL" id="GHES01019041">
    <property type="protein sequence ID" value="MPA49600.1"/>
    <property type="molecule type" value="Transcribed_RNA"/>
</dbReference>
<dbReference type="CDD" id="cd06530">
    <property type="entry name" value="S26_SPase_I"/>
    <property type="match status" value="1"/>
</dbReference>
<dbReference type="SUPFAM" id="SSF51306">
    <property type="entry name" value="LexA/Signal peptidase"/>
    <property type="match status" value="1"/>
</dbReference>
<dbReference type="GO" id="GO:0004252">
    <property type="term" value="F:serine-type endopeptidase activity"/>
    <property type="evidence" value="ECO:0007669"/>
    <property type="project" value="InterPro"/>
</dbReference>
<comment type="subcellular location">
    <subcellularLocation>
        <location evidence="1">Mitochondrion inner membrane</location>
    </subcellularLocation>
</comment>
<dbReference type="FunFam" id="2.10.109.10:FF:000014">
    <property type="entry name" value="Inner membrane protease subunit 1"/>
    <property type="match status" value="1"/>
</dbReference>
<feature type="active site" evidence="9">
    <location>
        <position position="47"/>
    </location>
</feature>
<organism evidence="11">
    <name type="scientific">Davidia involucrata</name>
    <name type="common">Dove tree</name>
    <dbReference type="NCBI Taxonomy" id="16924"/>
    <lineage>
        <taxon>Eukaryota</taxon>
        <taxon>Viridiplantae</taxon>
        <taxon>Streptophyta</taxon>
        <taxon>Embryophyta</taxon>
        <taxon>Tracheophyta</taxon>
        <taxon>Spermatophyta</taxon>
        <taxon>Magnoliopsida</taxon>
        <taxon>eudicotyledons</taxon>
        <taxon>Gunneridae</taxon>
        <taxon>Pentapetalae</taxon>
        <taxon>asterids</taxon>
        <taxon>Cornales</taxon>
        <taxon>Nyssaceae</taxon>
        <taxon>Davidia</taxon>
    </lineage>
</organism>